<dbReference type="AlphaFoldDB" id="A0A2P6VJ65"/>
<organism evidence="1 2">
    <name type="scientific">Micractinium conductrix</name>
    <dbReference type="NCBI Taxonomy" id="554055"/>
    <lineage>
        <taxon>Eukaryota</taxon>
        <taxon>Viridiplantae</taxon>
        <taxon>Chlorophyta</taxon>
        <taxon>core chlorophytes</taxon>
        <taxon>Trebouxiophyceae</taxon>
        <taxon>Chlorellales</taxon>
        <taxon>Chlorellaceae</taxon>
        <taxon>Chlorella clade</taxon>
        <taxon>Micractinium</taxon>
    </lineage>
</organism>
<sequence>MAFLKRPIGSSAGPKVLWKALCAVVATGLALGSLSPARYRTQLLLCGDSLVAQNGPAAAAAANDTAAQAGAAAAAAGSAAAGLQPAQQPADAAREAADPMQEAYARLQTAPADVTPDAALAAQFAAAPWLLPPNCTALPYAGVHDFDALMALRARPAAGYDKAIALIPFDSDTQGRVLLLLNTIYTMVRFAGVDNFLLWVWTDNTLTDCATMNLPCADARPHLLEPQGKGRDVKVVMWLKPVLMLRALKAGYLSMMLDGDLGVSSKPLWDVLTQLALRSEADAVFQEEGPVNTGSFLVLTTPKGMQGMEMWLGGAAAALPDDVSRTKSDQVRLIELHEQGAFLACCNAGDCRDKLAHQNGTGRPLWRTWNRWNKAIDDRDCRLGGDWHAAAVDPCDSTILFVHPLCVSVGDKVGVIQRAGLWLLDSAKPPEGCWKGQR</sequence>
<proteinExistence type="predicted"/>
<reference evidence="1 2" key="1">
    <citation type="journal article" date="2018" name="Plant J.">
        <title>Genome sequences of Chlorella sorokiniana UTEX 1602 and Micractinium conductrix SAG 241.80: implications to maltose excretion by a green alga.</title>
        <authorList>
            <person name="Arriola M.B."/>
            <person name="Velmurugan N."/>
            <person name="Zhang Y."/>
            <person name="Plunkett M.H."/>
            <person name="Hondzo H."/>
            <person name="Barney B.M."/>
        </authorList>
    </citation>
    <scope>NUCLEOTIDE SEQUENCE [LARGE SCALE GENOMIC DNA]</scope>
    <source>
        <strain evidence="1 2">SAG 241.80</strain>
    </source>
</reference>
<protein>
    <recommendedName>
        <fullName evidence="3">Nucleotide-diphospho-sugar transferase domain-containing protein</fullName>
    </recommendedName>
</protein>
<dbReference type="OrthoDB" id="69177at2759"/>
<gene>
    <name evidence="1" type="ORF">C2E20_2698</name>
</gene>
<comment type="caution">
    <text evidence="1">The sequence shown here is derived from an EMBL/GenBank/DDBJ whole genome shotgun (WGS) entry which is preliminary data.</text>
</comment>
<keyword evidence="2" id="KW-1185">Reference proteome</keyword>
<dbReference type="EMBL" id="LHPF02000005">
    <property type="protein sequence ID" value="PSC74118.1"/>
    <property type="molecule type" value="Genomic_DNA"/>
</dbReference>
<accession>A0A2P6VJ65</accession>
<dbReference type="Proteomes" id="UP000239649">
    <property type="component" value="Unassembled WGS sequence"/>
</dbReference>
<evidence type="ECO:0000313" key="2">
    <source>
        <dbReference type="Proteomes" id="UP000239649"/>
    </source>
</evidence>
<name>A0A2P6VJ65_9CHLO</name>
<evidence type="ECO:0008006" key="3">
    <source>
        <dbReference type="Google" id="ProtNLM"/>
    </source>
</evidence>
<evidence type="ECO:0000313" key="1">
    <source>
        <dbReference type="EMBL" id="PSC74118.1"/>
    </source>
</evidence>